<dbReference type="EMBL" id="UZAF01021984">
    <property type="protein sequence ID" value="VDO82317.1"/>
    <property type="molecule type" value="Genomic_DNA"/>
</dbReference>
<reference evidence="1 2" key="2">
    <citation type="submission" date="2018-11" db="EMBL/GenBank/DDBJ databases">
        <authorList>
            <consortium name="Pathogen Informatics"/>
        </authorList>
    </citation>
    <scope>NUCLEOTIDE SEQUENCE [LARGE SCALE GENOMIC DNA]</scope>
    <source>
        <strain evidence="1 2">MHpl1</strain>
    </source>
</reference>
<gene>
    <name evidence="1" type="ORF">HPLM_LOCUS20237</name>
</gene>
<reference evidence="3" key="1">
    <citation type="submission" date="2017-02" db="UniProtKB">
        <authorList>
            <consortium name="WormBaseParasite"/>
        </authorList>
    </citation>
    <scope>IDENTIFICATION</scope>
</reference>
<evidence type="ECO:0000313" key="2">
    <source>
        <dbReference type="Proteomes" id="UP000268014"/>
    </source>
</evidence>
<dbReference type="STRING" id="6290.A0A0N4X7A3"/>
<sequence length="79" mass="8650">MVFTELQSTLEDKAQKAIPLLEKLVALLTPDPAEIVEADERARSVVIFGVPEGDADHPSSMRQKSAEQAVSEILDFLDV</sequence>
<accession>A0A0N4X7A3</accession>
<name>A0A0N4X7A3_HAEPC</name>
<keyword evidence="2" id="KW-1185">Reference proteome</keyword>
<evidence type="ECO:0000313" key="1">
    <source>
        <dbReference type="EMBL" id="VDO82317.1"/>
    </source>
</evidence>
<organism evidence="3">
    <name type="scientific">Haemonchus placei</name>
    <name type="common">Barber's pole worm</name>
    <dbReference type="NCBI Taxonomy" id="6290"/>
    <lineage>
        <taxon>Eukaryota</taxon>
        <taxon>Metazoa</taxon>
        <taxon>Ecdysozoa</taxon>
        <taxon>Nematoda</taxon>
        <taxon>Chromadorea</taxon>
        <taxon>Rhabditida</taxon>
        <taxon>Rhabditina</taxon>
        <taxon>Rhabditomorpha</taxon>
        <taxon>Strongyloidea</taxon>
        <taxon>Trichostrongylidae</taxon>
        <taxon>Haemonchus</taxon>
    </lineage>
</organism>
<dbReference type="WBParaSite" id="HPLM_0002024501-mRNA-1">
    <property type="protein sequence ID" value="HPLM_0002024501-mRNA-1"/>
    <property type="gene ID" value="HPLM_0002024501"/>
</dbReference>
<protein>
    <submittedName>
        <fullName evidence="3">Selenoprotein</fullName>
    </submittedName>
</protein>
<dbReference type="Proteomes" id="UP000268014">
    <property type="component" value="Unassembled WGS sequence"/>
</dbReference>
<dbReference type="OrthoDB" id="5869388at2759"/>
<evidence type="ECO:0000313" key="3">
    <source>
        <dbReference type="WBParaSite" id="HPLM_0002024501-mRNA-1"/>
    </source>
</evidence>
<proteinExistence type="predicted"/>
<dbReference type="AlphaFoldDB" id="A0A0N4X7A3"/>